<name>A0ABY6DGP2_9RHOB</name>
<dbReference type="InterPro" id="IPR025485">
    <property type="entry name" value="DUF4377"/>
</dbReference>
<feature type="signal peptide" evidence="1">
    <location>
        <begin position="1"/>
        <end position="20"/>
    </location>
</feature>
<feature type="chain" id="PRO_5045779386" evidence="1">
    <location>
        <begin position="21"/>
        <end position="108"/>
    </location>
</feature>
<dbReference type="Proteomes" id="UP001064087">
    <property type="component" value="Chromosome"/>
</dbReference>
<keyword evidence="4" id="KW-1185">Reference proteome</keyword>
<gene>
    <name evidence="3" type="ORF">N7U68_08670</name>
</gene>
<evidence type="ECO:0000313" key="3">
    <source>
        <dbReference type="EMBL" id="UXX84690.1"/>
    </source>
</evidence>
<evidence type="ECO:0000256" key="1">
    <source>
        <dbReference type="SAM" id="SignalP"/>
    </source>
</evidence>
<protein>
    <submittedName>
        <fullName evidence="3">DUF4377 domain-containing protein</fullName>
    </submittedName>
</protein>
<reference evidence="3" key="1">
    <citation type="submission" date="2022-10" db="EMBL/GenBank/DDBJ databases">
        <title>Roseovarius pelagicus sp. nov., isolated from Arctic seawater.</title>
        <authorList>
            <person name="Hong Y.W."/>
            <person name="Hwang C.Y."/>
        </authorList>
    </citation>
    <scope>NUCLEOTIDE SEQUENCE</scope>
    <source>
        <strain evidence="3">HL-MP18</strain>
    </source>
</reference>
<dbReference type="PROSITE" id="PS51257">
    <property type="entry name" value="PROKAR_LIPOPROTEIN"/>
    <property type="match status" value="1"/>
</dbReference>
<feature type="domain" description="DUF4377" evidence="2">
    <location>
        <begin position="31"/>
        <end position="105"/>
    </location>
</feature>
<evidence type="ECO:0000313" key="4">
    <source>
        <dbReference type="Proteomes" id="UP001064087"/>
    </source>
</evidence>
<keyword evidence="1" id="KW-0732">Signal</keyword>
<dbReference type="Pfam" id="PF14302">
    <property type="entry name" value="DUF4377"/>
    <property type="match status" value="1"/>
</dbReference>
<proteinExistence type="predicted"/>
<dbReference type="RefSeq" id="WP_263048851.1">
    <property type="nucleotide sequence ID" value="NZ_CP106738.1"/>
</dbReference>
<accession>A0ABY6DGP2</accession>
<sequence length="108" mass="11545">MMKYILASVTMPFLAGCVPADTPPSVIQTVTVGPETVDCVGVAPQTCLIVDGSYFYDPIKGFTHRPGVTSVLEIERQSVCGAETGTTCPADASSYQYVLRRVVSQTPR</sequence>
<organism evidence="3 4">
    <name type="scientific">Roseovarius pelagicus</name>
    <dbReference type="NCBI Taxonomy" id="2980108"/>
    <lineage>
        <taxon>Bacteria</taxon>
        <taxon>Pseudomonadati</taxon>
        <taxon>Pseudomonadota</taxon>
        <taxon>Alphaproteobacteria</taxon>
        <taxon>Rhodobacterales</taxon>
        <taxon>Roseobacteraceae</taxon>
        <taxon>Roseovarius</taxon>
    </lineage>
</organism>
<evidence type="ECO:0000259" key="2">
    <source>
        <dbReference type="Pfam" id="PF14302"/>
    </source>
</evidence>
<dbReference type="EMBL" id="CP106738">
    <property type="protein sequence ID" value="UXX84690.1"/>
    <property type="molecule type" value="Genomic_DNA"/>
</dbReference>